<evidence type="ECO:0000256" key="1">
    <source>
        <dbReference type="ARBA" id="ARBA00010617"/>
    </source>
</evidence>
<keyword evidence="2" id="KW-0560">Oxidoreductase</keyword>
<dbReference type="InterPro" id="IPR036396">
    <property type="entry name" value="Cyt_P450_sf"/>
</dbReference>
<dbReference type="InterPro" id="IPR017972">
    <property type="entry name" value="Cyt_P450_CS"/>
</dbReference>
<sequence>MQVSQEIADIIVDPAAYAQEKPVDDAFTWLRANAPFAQMQPEGYMPIWVATRQEEIQNVELRTDIFSAAQRLPILTTEAVFREREKSGFTGARTLVSMDDPDHVEFRRLTRSWFLPKNLNNLEPRIREIARASVNRMFELGGECDFSRDIALMYPLRVIMEILGVPQEDEAMMLKLTQEFFGTRDPELNRAGGDAANDSVKAQQALQATMAQMTDYFVALIENRRGTPTSDLASVVANGRIHGEPISVGDALGYYIITATAGHDTTSSTTSVGMWTLAERPDLLKTLREDPSLIRPFIDEEVRWASPVKHFMRTAMHDVEIAGQQVRKGDWVMLSYPSGNRDERVFDRPFEFDVTRKPNRHISFGYGPHVCLGQALGMMEMRIFWEELIPRLQSVELSGTPTRMLSNFVCGPKAVPIRYEMN</sequence>
<keyword evidence="4" id="KW-1185">Reference proteome</keyword>
<dbReference type="PRINTS" id="PR00385">
    <property type="entry name" value="P450"/>
</dbReference>
<accession>A0ABV9F1E7</accession>
<reference evidence="4" key="1">
    <citation type="journal article" date="2019" name="Int. J. Syst. Evol. Microbiol.">
        <title>The Global Catalogue of Microorganisms (GCM) 10K type strain sequencing project: providing services to taxonomists for standard genome sequencing and annotation.</title>
        <authorList>
            <consortium name="The Broad Institute Genomics Platform"/>
            <consortium name="The Broad Institute Genome Sequencing Center for Infectious Disease"/>
            <person name="Wu L."/>
            <person name="Ma J."/>
        </authorList>
    </citation>
    <scope>NUCLEOTIDE SEQUENCE [LARGE SCALE GENOMIC DNA]</scope>
    <source>
        <strain evidence="4">NBRC 103632</strain>
    </source>
</reference>
<dbReference type="SUPFAM" id="SSF48264">
    <property type="entry name" value="Cytochrome P450"/>
    <property type="match status" value="1"/>
</dbReference>
<dbReference type="Pfam" id="PF00067">
    <property type="entry name" value="p450"/>
    <property type="match status" value="1"/>
</dbReference>
<dbReference type="PANTHER" id="PTHR46696:SF1">
    <property type="entry name" value="CYTOCHROME P450 YJIB-RELATED"/>
    <property type="match status" value="1"/>
</dbReference>
<dbReference type="EMBL" id="JBHSFZ010000058">
    <property type="protein sequence ID" value="MFC4595736.1"/>
    <property type="molecule type" value="Genomic_DNA"/>
</dbReference>
<dbReference type="PANTHER" id="PTHR46696">
    <property type="entry name" value="P450, PUTATIVE (EUROFUNG)-RELATED"/>
    <property type="match status" value="1"/>
</dbReference>
<dbReference type="InterPro" id="IPR001128">
    <property type="entry name" value="Cyt_P450"/>
</dbReference>
<dbReference type="PRINTS" id="PR00359">
    <property type="entry name" value="BP450"/>
</dbReference>
<comment type="caution">
    <text evidence="3">The sequence shown here is derived from an EMBL/GenBank/DDBJ whole genome shotgun (WGS) entry which is preliminary data.</text>
</comment>
<protein>
    <submittedName>
        <fullName evidence="3">Cytochrome P450</fullName>
    </submittedName>
</protein>
<dbReference type="InterPro" id="IPR002397">
    <property type="entry name" value="Cyt_P450_B"/>
</dbReference>
<evidence type="ECO:0000313" key="3">
    <source>
        <dbReference type="EMBL" id="MFC4595736.1"/>
    </source>
</evidence>
<dbReference type="Gene3D" id="1.10.630.10">
    <property type="entry name" value="Cytochrome P450"/>
    <property type="match status" value="1"/>
</dbReference>
<keyword evidence="2" id="KW-0503">Monooxygenase</keyword>
<dbReference type="PROSITE" id="PS00086">
    <property type="entry name" value="CYTOCHROME_P450"/>
    <property type="match status" value="1"/>
</dbReference>
<name>A0ABV9F1E7_9SPHN</name>
<organism evidence="3 4">
    <name type="scientific">Sphingobium tyrosinilyticum</name>
    <dbReference type="NCBI Taxonomy" id="2715436"/>
    <lineage>
        <taxon>Bacteria</taxon>
        <taxon>Pseudomonadati</taxon>
        <taxon>Pseudomonadota</taxon>
        <taxon>Alphaproteobacteria</taxon>
        <taxon>Sphingomonadales</taxon>
        <taxon>Sphingomonadaceae</taxon>
        <taxon>Sphingobium</taxon>
    </lineage>
</organism>
<proteinExistence type="inferred from homology"/>
<dbReference type="Proteomes" id="UP001595957">
    <property type="component" value="Unassembled WGS sequence"/>
</dbReference>
<dbReference type="CDD" id="cd11033">
    <property type="entry name" value="CYP142-like"/>
    <property type="match status" value="1"/>
</dbReference>
<keyword evidence="2" id="KW-0408">Iron</keyword>
<keyword evidence="2" id="KW-0349">Heme</keyword>
<gene>
    <name evidence="3" type="ORF">ACFO3E_16370</name>
</gene>
<comment type="similarity">
    <text evidence="1 2">Belongs to the cytochrome P450 family.</text>
</comment>
<evidence type="ECO:0000256" key="2">
    <source>
        <dbReference type="RuleBase" id="RU000461"/>
    </source>
</evidence>
<dbReference type="RefSeq" id="WP_380806295.1">
    <property type="nucleotide sequence ID" value="NZ_JBHSFZ010000058.1"/>
</dbReference>
<keyword evidence="2" id="KW-0479">Metal-binding</keyword>
<evidence type="ECO:0000313" key="4">
    <source>
        <dbReference type="Proteomes" id="UP001595957"/>
    </source>
</evidence>